<keyword evidence="2" id="KW-0378">Hydrolase</keyword>
<gene>
    <name evidence="5" type="ORF">CANTEDRAFT_100552</name>
</gene>
<evidence type="ECO:0000256" key="1">
    <source>
        <dbReference type="ARBA" id="ARBA00008645"/>
    </source>
</evidence>
<dbReference type="STRING" id="590646.G3AXJ6"/>
<evidence type="ECO:0000256" key="2">
    <source>
        <dbReference type="ARBA" id="ARBA00022801"/>
    </source>
</evidence>
<evidence type="ECO:0000259" key="4">
    <source>
        <dbReference type="Pfam" id="PF00561"/>
    </source>
</evidence>
<dbReference type="Proteomes" id="UP000000707">
    <property type="component" value="Unassembled WGS sequence"/>
</dbReference>
<dbReference type="HOGENOM" id="CLU_020336_53_0_1"/>
<dbReference type="PANTHER" id="PTHR46118:SF4">
    <property type="entry name" value="PROTEIN ABHD11"/>
    <property type="match status" value="1"/>
</dbReference>
<dbReference type="GO" id="GO:0005739">
    <property type="term" value="C:mitochondrion"/>
    <property type="evidence" value="ECO:0007669"/>
    <property type="project" value="TreeGrafter"/>
</dbReference>
<accession>G3AXJ6</accession>
<keyword evidence="6" id="KW-1185">Reference proteome</keyword>
<dbReference type="eggNOG" id="KOG2382">
    <property type="taxonomic scope" value="Eukaryota"/>
</dbReference>
<name>G3AXJ6_CANTC</name>
<protein>
    <recommendedName>
        <fullName evidence="4">AB hydrolase-1 domain-containing protein</fullName>
    </recommendedName>
</protein>
<dbReference type="Gene3D" id="3.40.50.1820">
    <property type="entry name" value="alpha/beta hydrolase"/>
    <property type="match status" value="1"/>
</dbReference>
<feature type="domain" description="AB hydrolase-1" evidence="4">
    <location>
        <begin position="55"/>
        <end position="299"/>
    </location>
</feature>
<reference evidence="5 6" key="1">
    <citation type="journal article" date="2011" name="Proc. Natl. Acad. Sci. U.S.A.">
        <title>Comparative genomics of xylose-fermenting fungi for enhanced biofuel production.</title>
        <authorList>
            <person name="Wohlbach D.J."/>
            <person name="Kuo A."/>
            <person name="Sato T.K."/>
            <person name="Potts K.M."/>
            <person name="Salamov A.A."/>
            <person name="LaButti K.M."/>
            <person name="Sun H."/>
            <person name="Clum A."/>
            <person name="Pangilinan J.L."/>
            <person name="Lindquist E.A."/>
            <person name="Lucas S."/>
            <person name="Lapidus A."/>
            <person name="Jin M."/>
            <person name="Gunawan C."/>
            <person name="Balan V."/>
            <person name="Dale B.E."/>
            <person name="Jeffries T.W."/>
            <person name="Zinkel R."/>
            <person name="Barry K.W."/>
            <person name="Grigoriev I.V."/>
            <person name="Gasch A.P."/>
        </authorList>
    </citation>
    <scope>NUCLEOTIDE SEQUENCE [LARGE SCALE GENOMIC DNA]</scope>
    <source>
        <strain evidence="6">ATCC 10573 / BCRC 21748 / CBS 615 / JCM 9827 / NBRC 10315 / NRRL Y-1498 / VKM Y-70</strain>
    </source>
</reference>
<dbReference type="GO" id="GO:0052689">
    <property type="term" value="F:carboxylic ester hydrolase activity"/>
    <property type="evidence" value="ECO:0007669"/>
    <property type="project" value="TreeGrafter"/>
</dbReference>
<evidence type="ECO:0000313" key="6">
    <source>
        <dbReference type="Proteomes" id="UP000000707"/>
    </source>
</evidence>
<evidence type="ECO:0000313" key="5">
    <source>
        <dbReference type="EMBL" id="EGV66402.1"/>
    </source>
</evidence>
<dbReference type="PANTHER" id="PTHR46118">
    <property type="entry name" value="PROTEIN ABHD11"/>
    <property type="match status" value="1"/>
</dbReference>
<sequence length="341" mass="38806">MGPLINAEEDTKFDLESEIKSLELDKVKDLKDKAPLDLHFTSYKFKHTTPGNSTPIILLHGLFGSMQNYRSVGRHLSYATNNFVFGIDLRNHGVSPRRGPLTYKQMAEDVIYTIEAQKWSKVILVGHSMGAKVAMLVALMKPEYIQQLIVIDNSPAAAPLDKSFYKQLVGLCHIEQDPKLKLTVSMSHLFKEADKILKKYEPNPMIRTFLLGNLRIEKKKSLLRPPVLNFLKENFLEEIGGWPGELVEGKTFDKPTLILRALQSEFITDETLENDFPKYFTNFKNVDFNTGHWLVSDDPDYFLETVVAFIEKHRPKEPIPEQTSPEVTPGGAIDPTIYETP</sequence>
<organism evidence="6">
    <name type="scientific">Candida tenuis (strain ATCC 10573 / BCRC 21748 / CBS 615 / JCM 9827 / NBRC 10315 / NRRL Y-1498 / VKM Y-70)</name>
    <name type="common">Yeast</name>
    <name type="synonym">Yamadazyma tenuis</name>
    <dbReference type="NCBI Taxonomy" id="590646"/>
    <lineage>
        <taxon>Eukaryota</taxon>
        <taxon>Fungi</taxon>
        <taxon>Dikarya</taxon>
        <taxon>Ascomycota</taxon>
        <taxon>Saccharomycotina</taxon>
        <taxon>Pichiomycetes</taxon>
        <taxon>Debaryomycetaceae</taxon>
        <taxon>Yamadazyma</taxon>
    </lineage>
</organism>
<dbReference type="InterPro" id="IPR000073">
    <property type="entry name" value="AB_hydrolase_1"/>
</dbReference>
<feature type="region of interest" description="Disordered" evidence="3">
    <location>
        <begin position="317"/>
        <end position="341"/>
    </location>
</feature>
<proteinExistence type="inferred from homology"/>
<dbReference type="EMBL" id="GL996510">
    <property type="protein sequence ID" value="EGV66402.1"/>
    <property type="molecule type" value="Genomic_DNA"/>
</dbReference>
<dbReference type="Pfam" id="PF00561">
    <property type="entry name" value="Abhydrolase_1"/>
    <property type="match status" value="1"/>
</dbReference>
<comment type="similarity">
    <text evidence="1">Belongs to the AB hydrolase superfamily.</text>
</comment>
<dbReference type="SUPFAM" id="SSF53474">
    <property type="entry name" value="alpha/beta-Hydrolases"/>
    <property type="match status" value="1"/>
</dbReference>
<evidence type="ECO:0000256" key="3">
    <source>
        <dbReference type="SAM" id="MobiDB-lite"/>
    </source>
</evidence>
<dbReference type="AlphaFoldDB" id="G3AXJ6"/>
<dbReference type="OrthoDB" id="8119704at2759"/>
<dbReference type="InterPro" id="IPR029058">
    <property type="entry name" value="AB_hydrolase_fold"/>
</dbReference>